<dbReference type="InterPro" id="IPR019727">
    <property type="entry name" value="ATP_synth_F0_fsu_mt_fun"/>
</dbReference>
<feature type="compositionally biased region" description="Polar residues" evidence="1">
    <location>
        <begin position="924"/>
        <end position="938"/>
    </location>
</feature>
<feature type="compositionally biased region" description="Low complexity" evidence="1">
    <location>
        <begin position="910"/>
        <end position="923"/>
    </location>
</feature>
<name>A0AAN7TIU8_9PEZI</name>
<proteinExistence type="predicted"/>
<feature type="compositionally biased region" description="Polar residues" evidence="1">
    <location>
        <begin position="642"/>
        <end position="651"/>
    </location>
</feature>
<feature type="compositionally biased region" description="Basic and acidic residues" evidence="1">
    <location>
        <begin position="712"/>
        <end position="741"/>
    </location>
</feature>
<feature type="region of interest" description="Disordered" evidence="1">
    <location>
        <begin position="381"/>
        <end position="1143"/>
    </location>
</feature>
<dbReference type="PANTHER" id="PTHR28161:SF1">
    <property type="entry name" value="ATP SYNTHASE SUBUNIT F, MITOCHONDRIAL"/>
    <property type="match status" value="1"/>
</dbReference>
<organism evidence="2 3">
    <name type="scientific">Meristemomyces frigidus</name>
    <dbReference type="NCBI Taxonomy" id="1508187"/>
    <lineage>
        <taxon>Eukaryota</taxon>
        <taxon>Fungi</taxon>
        <taxon>Dikarya</taxon>
        <taxon>Ascomycota</taxon>
        <taxon>Pezizomycotina</taxon>
        <taxon>Dothideomycetes</taxon>
        <taxon>Dothideomycetidae</taxon>
        <taxon>Mycosphaerellales</taxon>
        <taxon>Teratosphaeriaceae</taxon>
        <taxon>Meristemomyces</taxon>
    </lineage>
</organism>
<feature type="compositionally biased region" description="Polar residues" evidence="1">
    <location>
        <begin position="1064"/>
        <end position="1079"/>
    </location>
</feature>
<gene>
    <name evidence="2" type="ORF">LTR62_006008</name>
</gene>
<feature type="compositionally biased region" description="Polar residues" evidence="1">
    <location>
        <begin position="422"/>
        <end position="431"/>
    </location>
</feature>
<accession>A0AAN7TIU8</accession>
<dbReference type="Proteomes" id="UP001310890">
    <property type="component" value="Unassembled WGS sequence"/>
</dbReference>
<feature type="compositionally biased region" description="Polar residues" evidence="1">
    <location>
        <begin position="961"/>
        <end position="976"/>
    </location>
</feature>
<feature type="compositionally biased region" description="Basic and acidic residues" evidence="1">
    <location>
        <begin position="500"/>
        <end position="509"/>
    </location>
</feature>
<feature type="region of interest" description="Disordered" evidence="1">
    <location>
        <begin position="176"/>
        <end position="223"/>
    </location>
</feature>
<protein>
    <submittedName>
        <fullName evidence="2">Uncharacterized protein</fullName>
    </submittedName>
</protein>
<feature type="compositionally biased region" description="Polar residues" evidence="1">
    <location>
        <begin position="1416"/>
        <end position="1425"/>
    </location>
</feature>
<feature type="compositionally biased region" description="Basic and acidic residues" evidence="1">
    <location>
        <begin position="331"/>
        <end position="343"/>
    </location>
</feature>
<feature type="region of interest" description="Disordered" evidence="1">
    <location>
        <begin position="253"/>
        <end position="314"/>
    </location>
</feature>
<feature type="compositionally biased region" description="Low complexity" evidence="1">
    <location>
        <begin position="1086"/>
        <end position="1100"/>
    </location>
</feature>
<dbReference type="GO" id="GO:0046933">
    <property type="term" value="F:proton-transporting ATP synthase activity, rotational mechanism"/>
    <property type="evidence" value="ECO:0007669"/>
    <property type="project" value="TreeGrafter"/>
</dbReference>
<feature type="compositionally biased region" description="Polar residues" evidence="1">
    <location>
        <begin position="1208"/>
        <end position="1221"/>
    </location>
</feature>
<feature type="compositionally biased region" description="Polar residues" evidence="1">
    <location>
        <begin position="759"/>
        <end position="775"/>
    </location>
</feature>
<feature type="region of interest" description="Disordered" evidence="1">
    <location>
        <begin position="1206"/>
        <end position="1228"/>
    </location>
</feature>
<evidence type="ECO:0000313" key="2">
    <source>
        <dbReference type="EMBL" id="KAK5117390.1"/>
    </source>
</evidence>
<feature type="compositionally biased region" description="Polar residues" evidence="1">
    <location>
        <begin position="514"/>
        <end position="525"/>
    </location>
</feature>
<evidence type="ECO:0000256" key="1">
    <source>
        <dbReference type="SAM" id="MobiDB-lite"/>
    </source>
</evidence>
<feature type="compositionally biased region" description="Polar residues" evidence="1">
    <location>
        <begin position="1444"/>
        <end position="1471"/>
    </location>
</feature>
<feature type="compositionally biased region" description="Basic and acidic residues" evidence="1">
    <location>
        <begin position="666"/>
        <end position="702"/>
    </location>
</feature>
<feature type="region of interest" description="Disordered" evidence="1">
    <location>
        <begin position="329"/>
        <end position="349"/>
    </location>
</feature>
<sequence>MVSSLVPPKVASPNAIGGAADAARMQRVVSFYEKLPRGPAPTPKARGPLEWYSLRYMSGRNPSVMPIVHIVGAFIALGYAQNYYFHLPSETVMAEQIGHNVVDNTQSAGASAPTDVAMNQINTDLADSGNVTTSEPRTSDILDDTKIANDFATSMNGSVNPDQVDRGTIEMNGAHDAASQVGSQDESGSVELSVTSDAEGKSTGLGQKKGDSHHVRSNSVKKPTTFSKVSVTKSFLAKSASPVLVTSTRLGDKQSTLAAPQQPVARPRLVAKTASSGQGVSRPRVGTESAGLPDASKVWNKNRPVAPPPPKHFTDEELKQQYGIHLATRLQTDENGKESKWADIDEDEEDWVPETVEWMDGTKSTLAPSEAVVLEEKQQAAQAAIQQQQKPAEPTRPVLALKKTELGPQKTILKPGNAAKQAAQTLRSATGSPAGDKPQLKAKDTSGTPARSPWAQLPPVEAIPLINPPVQDTRPRALALPSQDARAYNQDIPPPPAREIAADTFRRFGPEGQNAPQQLFNSANGQYEPAPEGRRSSMRQDPSIRKPSLLQRPSQSGQGPAEPSPAFQTRSSSNTDGPPSWAARRRGSNVSQGSGFSGRRMSVSRPSELPPAFEEDRRSSDGSGLTNQVGAPALHRDGTGRPQFSQQNAWDQQMPPKPQPGAEVDDPVKIQERIMREKRDVARKRREEDSARESKEKEERLKARLATLEGAGKSRKEREAEAVAKAAEKKAALEKPAEPPRKAASPTPDKDVSVKAGPTATNQGATMESSLTVQSAAKEEKAPSPLPQKMSQPTNLPTRPATEPQAEAPRAHLSPRAHSRVPASQQPPPYRSPATTYSSPGDRKVQPFGRSSLANDTFSAIPGWNTSAPNGNVWGSSGIGNGTFDKSSAYALMPMSQQNSTLLPPPGMGRPSSNNRVSPPSRSQESQLPGLASSQAPEQQRGFPPPGIESRPENTWGASRHNGTSPASGLGRQTNLPAPIAPPSRAQLQQQQPQQREAAAAWQHAAQTLPNQFTADAGTAARKQQQGQQQDTAPAPVYGTIKETFKKTSSEQGKLGGPRRFESTEYTIHDQQGSRSVSALSPAPPSTQTQPSGPVPTSSPLGQSYIQGVENTVRIPDGSRNPAHGGTDMQQPPLAPANVRQQPLTAYHGNVNFIAGPLPGVLSGPMKDASPPPPETSKHPVYGQDMGHPTVRLPRAAPRVKLPPALAATTSPDQQPQNITQVPGRPVQWGPPGVARPLVQNNEWQARFNGLFNRAHVQTEVPPSPPGTPPKSAGSVAALAITSSTRAEMDDALESLSAKISLPTSPPRRTATADGFTVDDRCNVVSKPSIDDMFNEELSFGSLPIVRVPRGARYSSAHLRAPRQSMLSAIRPSERATSQSTESLPPHFWPRNTQGIFVKLPGSRLGNRLVRFAATSDTKTRTFSNRRGGGQAGRGGRDMKSGNHKASGTDTPTPSMTPNVSSRSTSFQRGQAPTVPAAESPSTPVRDSGSPAATNSNAERVARRGRGAHSGAMRARGGHTGPPVIKS</sequence>
<comment type="caution">
    <text evidence="2">The sequence shown here is derived from an EMBL/GenBank/DDBJ whole genome shotgun (WGS) entry which is preliminary data.</text>
</comment>
<feature type="compositionally biased region" description="Polar residues" evidence="1">
    <location>
        <begin position="1101"/>
        <end position="1110"/>
    </location>
</feature>
<feature type="region of interest" description="Disordered" evidence="1">
    <location>
        <begin position="1416"/>
        <end position="1527"/>
    </location>
</feature>
<feature type="region of interest" description="Disordered" evidence="1">
    <location>
        <begin position="1163"/>
        <end position="1186"/>
    </location>
</feature>
<dbReference type="PANTHER" id="PTHR28161">
    <property type="entry name" value="ATP SYNTHASE SUBUNIT F, MITOCHONDRIAL"/>
    <property type="match status" value="1"/>
</dbReference>
<feature type="compositionally biased region" description="Polar residues" evidence="1">
    <location>
        <begin position="852"/>
        <end position="875"/>
    </location>
</feature>
<dbReference type="Pfam" id="PF10791">
    <property type="entry name" value="F1F0-ATPsyn_F"/>
    <property type="match status" value="1"/>
</dbReference>
<feature type="compositionally biased region" description="Polar residues" evidence="1">
    <location>
        <begin position="566"/>
        <end position="577"/>
    </location>
</feature>
<feature type="compositionally biased region" description="Polar residues" evidence="1">
    <location>
        <begin position="180"/>
        <end position="196"/>
    </location>
</feature>
<evidence type="ECO:0000313" key="3">
    <source>
        <dbReference type="Proteomes" id="UP001310890"/>
    </source>
</evidence>
<feature type="compositionally biased region" description="Low complexity" evidence="1">
    <location>
        <begin position="986"/>
        <end position="1007"/>
    </location>
</feature>
<reference evidence="2" key="1">
    <citation type="submission" date="2023-08" db="EMBL/GenBank/DDBJ databases">
        <title>Black Yeasts Isolated from many extreme environments.</title>
        <authorList>
            <person name="Coleine C."/>
            <person name="Stajich J.E."/>
            <person name="Selbmann L."/>
        </authorList>
    </citation>
    <scope>NUCLEOTIDE SEQUENCE</scope>
    <source>
        <strain evidence="2">CCFEE 5401</strain>
    </source>
</reference>
<dbReference type="EMBL" id="JAVRRL010000005">
    <property type="protein sequence ID" value="KAK5117390.1"/>
    <property type="molecule type" value="Genomic_DNA"/>
</dbReference>
<feature type="compositionally biased region" description="Polar residues" evidence="1">
    <location>
        <begin position="1480"/>
        <end position="1498"/>
    </location>
</feature>